<proteinExistence type="predicted"/>
<dbReference type="EMBL" id="BSTI01000007">
    <property type="protein sequence ID" value="GLY67094.1"/>
    <property type="molecule type" value="Genomic_DNA"/>
</dbReference>
<sequence>MKPVTTADIKNVTAGPVTLLGEHSPNRPVHVLGQVFALVDICVIPDVRTRHDGPAGGSGHVTRIFVLNWAPPPVDCPEGCSHREMDTARERHGLTDRAF</sequence>
<accession>A0A9W6R0V3</accession>
<reference evidence="1" key="1">
    <citation type="submission" date="2023-03" db="EMBL/GenBank/DDBJ databases">
        <title>Amycolatopsis taiwanensis NBRC 103393.</title>
        <authorList>
            <person name="Ichikawa N."/>
            <person name="Sato H."/>
            <person name="Tonouchi N."/>
        </authorList>
    </citation>
    <scope>NUCLEOTIDE SEQUENCE</scope>
    <source>
        <strain evidence="1">NBRC 103393</strain>
    </source>
</reference>
<organism evidence="1 2">
    <name type="scientific">Amycolatopsis taiwanensis</name>
    <dbReference type="NCBI Taxonomy" id="342230"/>
    <lineage>
        <taxon>Bacteria</taxon>
        <taxon>Bacillati</taxon>
        <taxon>Actinomycetota</taxon>
        <taxon>Actinomycetes</taxon>
        <taxon>Pseudonocardiales</taxon>
        <taxon>Pseudonocardiaceae</taxon>
        <taxon>Amycolatopsis</taxon>
    </lineage>
</organism>
<name>A0A9W6R0V3_9PSEU</name>
<keyword evidence="2" id="KW-1185">Reference proteome</keyword>
<dbReference type="Proteomes" id="UP001165136">
    <property type="component" value="Unassembled WGS sequence"/>
</dbReference>
<evidence type="ECO:0000313" key="1">
    <source>
        <dbReference type="EMBL" id="GLY67094.1"/>
    </source>
</evidence>
<evidence type="ECO:0000313" key="2">
    <source>
        <dbReference type="Proteomes" id="UP001165136"/>
    </source>
</evidence>
<dbReference type="AlphaFoldDB" id="A0A9W6R0V3"/>
<gene>
    <name evidence="1" type="ORF">Atai01_37130</name>
</gene>
<comment type="caution">
    <text evidence="1">The sequence shown here is derived from an EMBL/GenBank/DDBJ whole genome shotgun (WGS) entry which is preliminary data.</text>
</comment>
<protein>
    <submittedName>
        <fullName evidence="1">Uncharacterized protein</fullName>
    </submittedName>
</protein>